<evidence type="ECO:0000313" key="1">
    <source>
        <dbReference type="Proteomes" id="UP000887565"/>
    </source>
</evidence>
<evidence type="ECO:0000313" key="2">
    <source>
        <dbReference type="WBParaSite" id="nRc.2.0.1.t36437-RA"/>
    </source>
</evidence>
<accession>A0A915KCK5</accession>
<reference evidence="2" key="1">
    <citation type="submission" date="2022-11" db="UniProtKB">
        <authorList>
            <consortium name="WormBaseParasite"/>
        </authorList>
    </citation>
    <scope>IDENTIFICATION</scope>
</reference>
<sequence length="111" mass="12982">MVIPEGEAEVEGQSEVKLVKLKKWKIYKKRKEKKKISLRGRIGRILVEQGIRDDQWVVKGQLERKAHTCNLRGRISRQALEGVQNRSPQNILFSNKWVLRPLQQLQPLSFP</sequence>
<protein>
    <submittedName>
        <fullName evidence="2">Uncharacterized protein</fullName>
    </submittedName>
</protein>
<name>A0A915KCK5_ROMCU</name>
<dbReference type="WBParaSite" id="nRc.2.0.1.t36437-RA">
    <property type="protein sequence ID" value="nRc.2.0.1.t36437-RA"/>
    <property type="gene ID" value="nRc.2.0.1.g36437"/>
</dbReference>
<organism evidence="1 2">
    <name type="scientific">Romanomermis culicivorax</name>
    <name type="common">Nematode worm</name>
    <dbReference type="NCBI Taxonomy" id="13658"/>
    <lineage>
        <taxon>Eukaryota</taxon>
        <taxon>Metazoa</taxon>
        <taxon>Ecdysozoa</taxon>
        <taxon>Nematoda</taxon>
        <taxon>Enoplea</taxon>
        <taxon>Dorylaimia</taxon>
        <taxon>Mermithida</taxon>
        <taxon>Mermithoidea</taxon>
        <taxon>Mermithidae</taxon>
        <taxon>Romanomermis</taxon>
    </lineage>
</organism>
<proteinExistence type="predicted"/>
<dbReference type="Proteomes" id="UP000887565">
    <property type="component" value="Unplaced"/>
</dbReference>
<keyword evidence="1" id="KW-1185">Reference proteome</keyword>
<dbReference type="AlphaFoldDB" id="A0A915KCK5"/>